<proteinExistence type="predicted"/>
<dbReference type="Pfam" id="PF00704">
    <property type="entry name" value="Glyco_hydro_18"/>
    <property type="match status" value="1"/>
</dbReference>
<dbReference type="InterPro" id="IPR017853">
    <property type="entry name" value="GH"/>
</dbReference>
<dbReference type="InterPro" id="IPR001223">
    <property type="entry name" value="Glyco_hydro18_cat"/>
</dbReference>
<dbReference type="PANTHER" id="PTHR46066">
    <property type="entry name" value="CHITINASE DOMAIN-CONTAINING PROTEIN 1 FAMILY MEMBER"/>
    <property type="match status" value="1"/>
</dbReference>
<dbReference type="SMART" id="SM00636">
    <property type="entry name" value="Glyco_18"/>
    <property type="match status" value="1"/>
</dbReference>
<gene>
    <name evidence="2" type="ORF">J2S20_001657</name>
</gene>
<dbReference type="GO" id="GO:0008061">
    <property type="term" value="F:chitin binding"/>
    <property type="evidence" value="ECO:0007669"/>
    <property type="project" value="InterPro"/>
</dbReference>
<sequence>MKSRKRKKNRLMRLFMLPVFLLACFGAWQLYGIYGSSREHMSEEELFGVSGDRAAIMYNYELQSAGALYRGDECYLPVEWVQTILNKRFYWDEAEELLVYVLPEQVVKLSLSEEQQSEKPLFIYEQEKLWLSETLIRRYTDIRMEPFTDGEVKRIFVGQVKESDAVAGLRGHTVMRSRPSGKGAIVRELQKGDSVRIIPDHPNATTDTERWQRVMSEDGITGYIRVRKLYAAEQLAVPHDFVAPEYSAHSLDGKLVLGWHQVSNVDANRYLSAVTDRADGLRVISPTWFSLRGNEGEYQSLASRSYVDAAHAKGLQVWALLDNFDSSVTLGTLLKRSSVREKLISSLMADAERYGFDGINLDFELLRRDAVKQYLEFVRELSVACRARGLYLSVDVPNPASYNWHYDRAELSVFCDYVINMGYDEHTAGDDMGSSSSLPFFTGGIEDSLREIPGDRFVAAVPFYTRLWKKAGDGTLSSEALSMKGAQDWVQKNAVQLKWDETLGQYTGNSRAEDGSTAYIWMEEARSMQLKLDAVRSQNIAGVACWRLGLETDDMWGIVGKQ</sequence>
<protein>
    <submittedName>
        <fullName evidence="2">Spore germination protein YaaH</fullName>
    </submittedName>
</protein>
<accession>A0AAE4AMB6</accession>
<evidence type="ECO:0000313" key="2">
    <source>
        <dbReference type="EMBL" id="MDQ0152951.1"/>
    </source>
</evidence>
<evidence type="ECO:0000313" key="3">
    <source>
        <dbReference type="Proteomes" id="UP001241537"/>
    </source>
</evidence>
<dbReference type="PROSITE" id="PS51910">
    <property type="entry name" value="GH18_2"/>
    <property type="match status" value="1"/>
</dbReference>
<dbReference type="EMBL" id="JAUSTO010000010">
    <property type="protein sequence ID" value="MDQ0152951.1"/>
    <property type="molecule type" value="Genomic_DNA"/>
</dbReference>
<keyword evidence="3" id="KW-1185">Reference proteome</keyword>
<organism evidence="2 3">
    <name type="scientific">Moryella indoligenes</name>
    <dbReference type="NCBI Taxonomy" id="371674"/>
    <lineage>
        <taxon>Bacteria</taxon>
        <taxon>Bacillati</taxon>
        <taxon>Bacillota</taxon>
        <taxon>Clostridia</taxon>
        <taxon>Lachnospirales</taxon>
        <taxon>Lachnospiraceae</taxon>
        <taxon>Moryella</taxon>
    </lineage>
</organism>
<reference evidence="2" key="1">
    <citation type="submission" date="2023-07" db="EMBL/GenBank/DDBJ databases">
        <title>Genomic Encyclopedia of Type Strains, Phase IV (KMG-IV): sequencing the most valuable type-strain genomes for metagenomic binning, comparative biology and taxonomic classification.</title>
        <authorList>
            <person name="Goeker M."/>
        </authorList>
    </citation>
    <scope>NUCLEOTIDE SEQUENCE</scope>
    <source>
        <strain evidence="2">DSM 19659</strain>
    </source>
</reference>
<feature type="domain" description="GH18" evidence="1">
    <location>
        <begin position="253"/>
        <end position="562"/>
    </location>
</feature>
<dbReference type="Proteomes" id="UP001241537">
    <property type="component" value="Unassembled WGS sequence"/>
</dbReference>
<dbReference type="GO" id="GO:0005975">
    <property type="term" value="P:carbohydrate metabolic process"/>
    <property type="evidence" value="ECO:0007669"/>
    <property type="project" value="InterPro"/>
</dbReference>
<dbReference type="AlphaFoldDB" id="A0AAE4AMB6"/>
<dbReference type="Gene3D" id="3.10.50.10">
    <property type="match status" value="1"/>
</dbReference>
<dbReference type="PANTHER" id="PTHR46066:SF2">
    <property type="entry name" value="CHITINASE DOMAIN-CONTAINING PROTEIN 1"/>
    <property type="match status" value="1"/>
</dbReference>
<dbReference type="SUPFAM" id="SSF51445">
    <property type="entry name" value="(Trans)glycosidases"/>
    <property type="match status" value="1"/>
</dbReference>
<dbReference type="InterPro" id="IPR011583">
    <property type="entry name" value="Chitinase_II/V-like_cat"/>
</dbReference>
<evidence type="ECO:0000259" key="1">
    <source>
        <dbReference type="PROSITE" id="PS51910"/>
    </source>
</evidence>
<dbReference type="InterPro" id="IPR029070">
    <property type="entry name" value="Chitinase_insertion_sf"/>
</dbReference>
<dbReference type="RefSeq" id="WP_307254925.1">
    <property type="nucleotide sequence ID" value="NZ_JAUSTO010000010.1"/>
</dbReference>
<dbReference type="Gene3D" id="3.20.20.80">
    <property type="entry name" value="Glycosidases"/>
    <property type="match status" value="1"/>
</dbReference>
<comment type="caution">
    <text evidence="2">The sequence shown here is derived from an EMBL/GenBank/DDBJ whole genome shotgun (WGS) entry which is preliminary data.</text>
</comment>
<dbReference type="PROSITE" id="PS51257">
    <property type="entry name" value="PROKAR_LIPOPROTEIN"/>
    <property type="match status" value="1"/>
</dbReference>
<name>A0AAE4AMB6_9FIRM</name>